<protein>
    <recommendedName>
        <fullName evidence="2">Cyclin-dependent kinase 2-interacting protein</fullName>
    </recommendedName>
</protein>
<organism evidence="1">
    <name type="scientific">Timema tahoe</name>
    <dbReference type="NCBI Taxonomy" id="61484"/>
    <lineage>
        <taxon>Eukaryota</taxon>
        <taxon>Metazoa</taxon>
        <taxon>Ecdysozoa</taxon>
        <taxon>Arthropoda</taxon>
        <taxon>Hexapoda</taxon>
        <taxon>Insecta</taxon>
        <taxon>Pterygota</taxon>
        <taxon>Neoptera</taxon>
        <taxon>Polyneoptera</taxon>
        <taxon>Phasmatodea</taxon>
        <taxon>Timematodea</taxon>
        <taxon>Timematoidea</taxon>
        <taxon>Timematidae</taxon>
        <taxon>Timema</taxon>
    </lineage>
</organism>
<sequence length="156" mass="17831">MMSQRGNLTGNPRQVRDLAAELHSLVQQWNLQHLSGVQLLKSMTAHIRFNVDDIVVCMETVTRQLKLIAELESLRRSNNSPMFLTWPAIKFGDVTSCVSEAYRMECKVKKHVKENIAHSKSKEALMFLMAAWVHQCYIEPEVEVGLEALLHETGLR</sequence>
<evidence type="ECO:0008006" key="2">
    <source>
        <dbReference type="Google" id="ProtNLM"/>
    </source>
</evidence>
<gene>
    <name evidence="1" type="ORF">TTEB3V08_LOCUS11667</name>
</gene>
<reference evidence="1" key="1">
    <citation type="submission" date="2020-11" db="EMBL/GenBank/DDBJ databases">
        <authorList>
            <person name="Tran Van P."/>
        </authorList>
    </citation>
    <scope>NUCLEOTIDE SEQUENCE</scope>
</reference>
<dbReference type="EMBL" id="OE009279">
    <property type="protein sequence ID" value="CAD7463787.1"/>
    <property type="molecule type" value="Genomic_DNA"/>
</dbReference>
<accession>A0A7R9ISF3</accession>
<proteinExistence type="predicted"/>
<name>A0A7R9ISF3_9NEOP</name>
<evidence type="ECO:0000313" key="1">
    <source>
        <dbReference type="EMBL" id="CAD7463787.1"/>
    </source>
</evidence>
<dbReference type="AlphaFoldDB" id="A0A7R9ISF3"/>